<protein>
    <submittedName>
        <fullName evidence="1">Uncharacterized protein</fullName>
    </submittedName>
</protein>
<gene>
    <name evidence="1" type="ORF">E2C01_069597</name>
</gene>
<accession>A0A5B7I382</accession>
<dbReference type="Proteomes" id="UP000324222">
    <property type="component" value="Unassembled WGS sequence"/>
</dbReference>
<dbReference type="EMBL" id="VSRR010040607">
    <property type="protein sequence ID" value="MPC75214.1"/>
    <property type="molecule type" value="Genomic_DNA"/>
</dbReference>
<dbReference type="AlphaFoldDB" id="A0A5B7I382"/>
<evidence type="ECO:0000313" key="2">
    <source>
        <dbReference type="Proteomes" id="UP000324222"/>
    </source>
</evidence>
<keyword evidence="2" id="KW-1185">Reference proteome</keyword>
<reference evidence="1 2" key="1">
    <citation type="submission" date="2019-05" db="EMBL/GenBank/DDBJ databases">
        <title>Another draft genome of Portunus trituberculatus and its Hox gene families provides insights of decapod evolution.</title>
        <authorList>
            <person name="Jeong J.-H."/>
            <person name="Song I."/>
            <person name="Kim S."/>
            <person name="Choi T."/>
            <person name="Kim D."/>
            <person name="Ryu S."/>
            <person name="Kim W."/>
        </authorList>
    </citation>
    <scope>NUCLEOTIDE SEQUENCE [LARGE SCALE GENOMIC DNA]</scope>
    <source>
        <tissue evidence="1">Muscle</tissue>
    </source>
</reference>
<comment type="caution">
    <text evidence="1">The sequence shown here is derived from an EMBL/GenBank/DDBJ whole genome shotgun (WGS) entry which is preliminary data.</text>
</comment>
<sequence length="147" mass="16700">MTCGNAGSEASSGGRATSCVRRPWLLQQAGQADDCFTTPSTPSHLLLGKNVQKARVHENNRGDIKRLATSGEWTRQRRRRRRWWRGPRLRWHGEAGSECELDSGRREWPQRLALHDRYLPWQYQSSAGVRRAAARHGPGRVCDAILS</sequence>
<proteinExistence type="predicted"/>
<organism evidence="1 2">
    <name type="scientific">Portunus trituberculatus</name>
    <name type="common">Swimming crab</name>
    <name type="synonym">Neptunus trituberculatus</name>
    <dbReference type="NCBI Taxonomy" id="210409"/>
    <lineage>
        <taxon>Eukaryota</taxon>
        <taxon>Metazoa</taxon>
        <taxon>Ecdysozoa</taxon>
        <taxon>Arthropoda</taxon>
        <taxon>Crustacea</taxon>
        <taxon>Multicrustacea</taxon>
        <taxon>Malacostraca</taxon>
        <taxon>Eumalacostraca</taxon>
        <taxon>Eucarida</taxon>
        <taxon>Decapoda</taxon>
        <taxon>Pleocyemata</taxon>
        <taxon>Brachyura</taxon>
        <taxon>Eubrachyura</taxon>
        <taxon>Portunoidea</taxon>
        <taxon>Portunidae</taxon>
        <taxon>Portuninae</taxon>
        <taxon>Portunus</taxon>
    </lineage>
</organism>
<evidence type="ECO:0000313" key="1">
    <source>
        <dbReference type="EMBL" id="MPC75214.1"/>
    </source>
</evidence>
<name>A0A5B7I382_PORTR</name>